<dbReference type="EMBL" id="JAHESF010000028">
    <property type="protein sequence ID" value="MBT1699669.1"/>
    <property type="molecule type" value="Genomic_DNA"/>
</dbReference>
<keyword evidence="1" id="KW-0732">Signal</keyword>
<protein>
    <submittedName>
        <fullName evidence="3">Gliding motility-associated C-terminal domain-containing protein</fullName>
    </submittedName>
</protein>
<name>A0AAP2GL25_9BACT</name>
<evidence type="ECO:0000256" key="1">
    <source>
        <dbReference type="SAM" id="SignalP"/>
    </source>
</evidence>
<dbReference type="CDD" id="cd00146">
    <property type="entry name" value="PKD"/>
    <property type="match status" value="1"/>
</dbReference>
<keyword evidence="4" id="KW-1185">Reference proteome</keyword>
<evidence type="ECO:0000313" key="4">
    <source>
        <dbReference type="Proteomes" id="UP001319200"/>
    </source>
</evidence>
<dbReference type="PROSITE" id="PS50093">
    <property type="entry name" value="PKD"/>
    <property type="match status" value="2"/>
</dbReference>
<dbReference type="Gene3D" id="2.60.40.10">
    <property type="entry name" value="Immunoglobulins"/>
    <property type="match status" value="2"/>
</dbReference>
<dbReference type="Gene3D" id="2.60.40.740">
    <property type="match status" value="1"/>
</dbReference>
<evidence type="ECO:0000259" key="2">
    <source>
        <dbReference type="PROSITE" id="PS50093"/>
    </source>
</evidence>
<feature type="domain" description="PKD" evidence="2">
    <location>
        <begin position="961"/>
        <end position="1010"/>
    </location>
</feature>
<dbReference type="Proteomes" id="UP001319200">
    <property type="component" value="Unassembled WGS sequence"/>
</dbReference>
<dbReference type="Pfam" id="PF13585">
    <property type="entry name" value="CHU_C"/>
    <property type="match status" value="1"/>
</dbReference>
<gene>
    <name evidence="3" type="ORF">KK083_22470</name>
</gene>
<dbReference type="SUPFAM" id="SSF49299">
    <property type="entry name" value="PKD domain"/>
    <property type="match status" value="2"/>
</dbReference>
<dbReference type="RefSeq" id="WP_254167770.1">
    <property type="nucleotide sequence ID" value="NZ_JAHESF010000028.1"/>
</dbReference>
<dbReference type="SUPFAM" id="SSF50998">
    <property type="entry name" value="Quinoprotein alcohol dehydrogenase-like"/>
    <property type="match status" value="1"/>
</dbReference>
<proteinExistence type="predicted"/>
<feature type="chain" id="PRO_5042965945" evidence="1">
    <location>
        <begin position="27"/>
        <end position="1763"/>
    </location>
</feature>
<feature type="signal peptide" evidence="1">
    <location>
        <begin position="1"/>
        <end position="26"/>
    </location>
</feature>
<reference evidence="3 4" key="1">
    <citation type="submission" date="2021-05" db="EMBL/GenBank/DDBJ databases">
        <title>A Polyphasic approach of four new species of the genus Ohtaekwangia: Ohtaekwangia histidinii sp. nov., Ohtaekwangia cretensis sp. nov., Ohtaekwangia indiensis sp. nov., Ohtaekwangia reichenbachii sp. nov. from diverse environment.</title>
        <authorList>
            <person name="Octaviana S."/>
        </authorList>
    </citation>
    <scope>NUCLEOTIDE SEQUENCE [LARGE SCALE GENOMIC DNA]</scope>
    <source>
        <strain evidence="3 4">PWU4</strain>
    </source>
</reference>
<organism evidence="3 4">
    <name type="scientific">Chryseosolibacter histidini</name>
    <dbReference type="NCBI Taxonomy" id="2782349"/>
    <lineage>
        <taxon>Bacteria</taxon>
        <taxon>Pseudomonadati</taxon>
        <taxon>Bacteroidota</taxon>
        <taxon>Cytophagia</taxon>
        <taxon>Cytophagales</taxon>
        <taxon>Chryseotaleaceae</taxon>
        <taxon>Chryseosolibacter</taxon>
    </lineage>
</organism>
<feature type="domain" description="PKD" evidence="2">
    <location>
        <begin position="422"/>
        <end position="461"/>
    </location>
</feature>
<dbReference type="SMART" id="SM00089">
    <property type="entry name" value="PKD"/>
    <property type="match status" value="3"/>
</dbReference>
<comment type="caution">
    <text evidence="3">The sequence shown here is derived from an EMBL/GenBank/DDBJ whole genome shotgun (WGS) entry which is preliminary data.</text>
</comment>
<dbReference type="InterPro" id="IPR035986">
    <property type="entry name" value="PKD_dom_sf"/>
</dbReference>
<dbReference type="InterPro" id="IPR022409">
    <property type="entry name" value="PKD/Chitinase_dom"/>
</dbReference>
<accession>A0AAP2GL25</accession>
<dbReference type="InterPro" id="IPR013783">
    <property type="entry name" value="Ig-like_fold"/>
</dbReference>
<sequence>MHRSLPLSFRALPLLLMVIASFQVAAQNYAGHNWYFGNSNLAIRFNRADNLPTLLNNKAIPFGTGGSAVATDPVNGNLLFYTDGANIYDATHLLMPAGGGLTANTAGNQPVAIAKAPGQKTQYYVFMNSANYTTGGTVSYRVVDMALFGNAVFPRPALGDATGGNVAIAGLTGRSEAMITIPHANGEDFWLITHANGAPDYIVTPFTATGPGTSIAITNLGLIDVAANFAYHPASGRIAVSPQEDTRDIEILRFNNATGALTFGQTVLNTAVQSTGPQAIYDVEWSNNGQYLYVSRHGEAGIQADVMQYDLSSNFSTLTSVLPPPTPPATPIFRSYGLQMGPDSVIYHLYQAASGGPFLLGALTNTDTVASEVNYDPSAFTANPNFNGTQFSTFAPKDTVKLTVSFTSQGTCSGAPTSFFPTVSPGADSLVWDFGDGSGSNAWSPVYAYQDGGAYNVRVRAYLKGDTASFTQTVNITQFDLQLNLVQDTTACVCELPVNNGKPTANPSVTCPNDTSDDMQVTVQAQGGSPTFQWFGPGGMLTGQTTATLRPDSAGYYYVVATMAGCSAYAGVNIKEYDSLDQRANIWYFGQNAGIDFNGLPDDPAVAITGPLNTPEGTAVISDRNGQVIFSTDGQKIYDKDDNEIVLPAPGLGGENQSTQSSLIIPVPGDETLYYIFTTQQVDDVAPYELRYSLFDLKLNNGQGGLRQFNQLLFSGSTERITGNDNWLIAHEYGNNSFRAYRIGQDGIGNPVVSAIGSDHQTSIAEQGQGYMELGAQNRLAVALSTPGVSNVVEIFDFIDSTGVVTNFRTADLKSPTGQVYGLEISPGGNKLFATLSNAGSQMYEFAFDTLGIPHLKQQVSHTGELGAMQIGPDGQIYVAINGSSSLGTFTANEDTTQLSAITTLQPFALAGGTQSLKGLPNFTQIISNPTQTPGFSFTGLCLGDSTQFSATGKDAAIDKFDWFFGDGQAQADGGAQIAHLYSAPGTYTVNVRIYNKCEEVGTFTETVIINDVPPDPSRGVALCTGGAVLDANPTDLPDLTYEWDDGQTTETITANVQGNYLVTVTDKNGCSTDGTFLAVDNRPRVQFGPDPTICQNVPIAPLNAQNPGATYAWELNDAANGNVAQTQSVNTSAPGVFEYKVTITDPVTTCFAIDSITYTINPSPVFTATGSTIACGATNGQIGLNITAPATSLFSYFVTGPSTVSDTDRSVGAITLTSPPNAFAAGTYGVSVSDQVSGCATTTTVSIINNAFTVNPVTPTATCDPIRLNVTVNPTPGPLVFPLTYRVIDNANPGTPAETGTTATANFQTTAALPSNNRQYVVEVRDNGGCLATSSAVTVNEAATVQPTFTTNTCTNPISLTANGGTGWMWTGPGISPTATQTVQILNAPQGLQTYNVRITDATLCALDTFLTVNVENNVTATITPTDPCANQVTLTAAPAGNYTYRWYRNGTMLPGGGGRQIVIGTADNGAQYRVEVVSTLSGCVFPSTPVTANVAGNVTVDITSTTPCEGSPFTLTATTTPATGAAMQWALNGTVIPGQTTTTLIDTRAGNYVATATISGCSVTDAFNIVLAPVTAGLLNDTGIICPDPANPDITTREVVLNPGANFTSYDWFKEEVSIGVTTQTYTATEAGLYSVNLINSYGCPSSDKTELMEECDPRLTGPNAFRPSSTVSEAGEFSNRDFKLFSFFIADTDFQVFIFNRWGEMVYQSNERLFRWNGGYNNNLGQPLPPGTYTYVVRFKSSYRPEEGIQERRGGVVLLR</sequence>
<dbReference type="InterPro" id="IPR011047">
    <property type="entry name" value="Quinoprotein_ADH-like_sf"/>
</dbReference>
<dbReference type="InterPro" id="IPR000601">
    <property type="entry name" value="PKD_dom"/>
</dbReference>
<dbReference type="Pfam" id="PF18911">
    <property type="entry name" value="PKD_4"/>
    <property type="match status" value="1"/>
</dbReference>
<evidence type="ECO:0000313" key="3">
    <source>
        <dbReference type="EMBL" id="MBT1699669.1"/>
    </source>
</evidence>